<dbReference type="Pfam" id="PF00501">
    <property type="entry name" value="AMP-binding"/>
    <property type="match status" value="1"/>
</dbReference>
<dbReference type="Proteomes" id="UP000305874">
    <property type="component" value="Unassembled WGS sequence"/>
</dbReference>
<dbReference type="RefSeq" id="WP_212751028.1">
    <property type="nucleotide sequence ID" value="NZ_PNCG01000708.1"/>
</dbReference>
<comment type="caution">
    <text evidence="2">The sequence shown here is derived from an EMBL/GenBank/DDBJ whole genome shotgun (WGS) entry which is preliminary data.</text>
</comment>
<proteinExistence type="predicted"/>
<feature type="non-terminal residue" evidence="2">
    <location>
        <position position="76"/>
    </location>
</feature>
<feature type="non-terminal residue" evidence="2">
    <location>
        <position position="1"/>
    </location>
</feature>
<sequence>IIGVMRAGAAYIPIEPSYPVQRKQYMLKQASARFLLSDEVRQDWATQIDIATYQVTQLITKPHPRPEVWPHLTHKS</sequence>
<protein>
    <recommendedName>
        <fullName evidence="1">AMP-dependent synthetase/ligase domain-containing protein</fullName>
    </recommendedName>
</protein>
<feature type="domain" description="AMP-dependent synthetase/ligase" evidence="1">
    <location>
        <begin position="2"/>
        <end position="51"/>
    </location>
</feature>
<organism evidence="2 3">
    <name type="scientific">Pseudoalteromonas ruthenica</name>
    <dbReference type="NCBI Taxonomy" id="151081"/>
    <lineage>
        <taxon>Bacteria</taxon>
        <taxon>Pseudomonadati</taxon>
        <taxon>Pseudomonadota</taxon>
        <taxon>Gammaproteobacteria</taxon>
        <taxon>Alteromonadales</taxon>
        <taxon>Pseudoalteromonadaceae</taxon>
        <taxon>Pseudoalteromonas</taxon>
    </lineage>
</organism>
<name>A0A5S3YKB0_9GAMM</name>
<reference evidence="2 3" key="1">
    <citation type="submission" date="2017-12" db="EMBL/GenBank/DDBJ databases">
        <authorList>
            <person name="Paulsen S."/>
            <person name="Gram L.K."/>
        </authorList>
    </citation>
    <scope>NUCLEOTIDE SEQUENCE [LARGE SCALE GENOMIC DNA]</scope>
    <source>
        <strain evidence="2 3">S2897</strain>
    </source>
</reference>
<dbReference type="AlphaFoldDB" id="A0A5S3YKB0"/>
<evidence type="ECO:0000259" key="1">
    <source>
        <dbReference type="Pfam" id="PF00501"/>
    </source>
</evidence>
<evidence type="ECO:0000313" key="2">
    <source>
        <dbReference type="EMBL" id="TMP74514.1"/>
    </source>
</evidence>
<dbReference type="EMBL" id="PNCG01000708">
    <property type="protein sequence ID" value="TMP74514.1"/>
    <property type="molecule type" value="Genomic_DNA"/>
</dbReference>
<dbReference type="Gene3D" id="3.40.50.980">
    <property type="match status" value="1"/>
</dbReference>
<dbReference type="InterPro" id="IPR000873">
    <property type="entry name" value="AMP-dep_synth/lig_dom"/>
</dbReference>
<reference evidence="3" key="2">
    <citation type="submission" date="2019-06" db="EMBL/GenBank/DDBJ databases">
        <title>Co-occurence of chitin degradation, pigmentation and bioactivity in marine Pseudoalteromonas.</title>
        <authorList>
            <person name="Sonnenschein E.C."/>
            <person name="Bech P.K."/>
        </authorList>
    </citation>
    <scope>NUCLEOTIDE SEQUENCE [LARGE SCALE GENOMIC DNA]</scope>
    <source>
        <strain evidence="3">S2897</strain>
    </source>
</reference>
<dbReference type="SUPFAM" id="SSF56801">
    <property type="entry name" value="Acetyl-CoA synthetase-like"/>
    <property type="match status" value="1"/>
</dbReference>
<accession>A0A5S3YKB0</accession>
<gene>
    <name evidence="2" type="ORF">CWC05_22180</name>
</gene>
<evidence type="ECO:0000313" key="3">
    <source>
        <dbReference type="Proteomes" id="UP000305874"/>
    </source>
</evidence>